<keyword evidence="3" id="KW-1185">Reference proteome</keyword>
<evidence type="ECO:0000313" key="3">
    <source>
        <dbReference type="Proteomes" id="UP001499910"/>
    </source>
</evidence>
<feature type="region of interest" description="Disordered" evidence="1">
    <location>
        <begin position="1"/>
        <end position="25"/>
    </location>
</feature>
<proteinExistence type="predicted"/>
<gene>
    <name evidence="2" type="ORF">GCM10023209_19570</name>
</gene>
<protein>
    <submittedName>
        <fullName evidence="2">Uncharacterized protein</fullName>
    </submittedName>
</protein>
<accession>A0ABP9L8U9</accession>
<name>A0ABP9L8U9_9RHOB</name>
<organism evidence="2 3">
    <name type="scientific">[Roseibacterium] beibuensis</name>
    <dbReference type="NCBI Taxonomy" id="1193142"/>
    <lineage>
        <taxon>Bacteria</taxon>
        <taxon>Pseudomonadati</taxon>
        <taxon>Pseudomonadota</taxon>
        <taxon>Alphaproteobacteria</taxon>
        <taxon>Rhodobacterales</taxon>
        <taxon>Roseobacteraceae</taxon>
        <taxon>Roseicyclus</taxon>
    </lineage>
</organism>
<evidence type="ECO:0000256" key="1">
    <source>
        <dbReference type="SAM" id="MobiDB-lite"/>
    </source>
</evidence>
<dbReference type="RefSeq" id="WP_259550475.1">
    <property type="nucleotide sequence ID" value="NZ_BAABHW010000002.1"/>
</dbReference>
<dbReference type="EMBL" id="BAABHW010000002">
    <property type="protein sequence ID" value="GAA5073539.1"/>
    <property type="molecule type" value="Genomic_DNA"/>
</dbReference>
<dbReference type="Proteomes" id="UP001499910">
    <property type="component" value="Unassembled WGS sequence"/>
</dbReference>
<evidence type="ECO:0000313" key="2">
    <source>
        <dbReference type="EMBL" id="GAA5073539.1"/>
    </source>
</evidence>
<reference evidence="3" key="1">
    <citation type="journal article" date="2019" name="Int. J. Syst. Evol. Microbiol.">
        <title>The Global Catalogue of Microorganisms (GCM) 10K type strain sequencing project: providing services to taxonomists for standard genome sequencing and annotation.</title>
        <authorList>
            <consortium name="The Broad Institute Genomics Platform"/>
            <consortium name="The Broad Institute Genome Sequencing Center for Infectious Disease"/>
            <person name="Wu L."/>
            <person name="Ma J."/>
        </authorList>
    </citation>
    <scope>NUCLEOTIDE SEQUENCE [LARGE SCALE GENOMIC DNA]</scope>
    <source>
        <strain evidence="3">JCM 18015</strain>
    </source>
</reference>
<sequence length="96" mass="10886">MTPIEKLESYRTGALPRSRDGRAPKLGFSGAVRGLRFIVTEDHDGQIELSLSCPGGRRVTPAQAKAFFRWWGLRPWGVREDLESCAFWVVRRGRVN</sequence>
<comment type="caution">
    <text evidence="2">The sequence shown here is derived from an EMBL/GenBank/DDBJ whole genome shotgun (WGS) entry which is preliminary data.</text>
</comment>